<gene>
    <name evidence="10" type="primary">trpF</name>
    <name evidence="13" type="ORF">BECKSD772E_GA0070983_10473</name>
    <name evidence="12" type="ORF">BECKSD772F_GA0070984_10733</name>
</gene>
<evidence type="ECO:0000313" key="12">
    <source>
        <dbReference type="EMBL" id="VFK40792.1"/>
    </source>
</evidence>
<evidence type="ECO:0000256" key="6">
    <source>
        <dbReference type="ARBA" id="ARBA00022605"/>
    </source>
</evidence>
<dbReference type="AlphaFoldDB" id="A0A450YGU6"/>
<keyword evidence="7 10" id="KW-0822">Tryptophan biosynthesis</keyword>
<evidence type="ECO:0000256" key="2">
    <source>
        <dbReference type="ARBA" id="ARBA00004664"/>
    </source>
</evidence>
<dbReference type="CDD" id="cd00405">
    <property type="entry name" value="PRAI"/>
    <property type="match status" value="1"/>
</dbReference>
<evidence type="ECO:0000259" key="11">
    <source>
        <dbReference type="Pfam" id="PF00697"/>
    </source>
</evidence>
<keyword evidence="9 10" id="KW-0413">Isomerase</keyword>
<dbReference type="PANTHER" id="PTHR42894">
    <property type="entry name" value="N-(5'-PHOSPHORIBOSYL)ANTHRANILATE ISOMERASE"/>
    <property type="match status" value="1"/>
</dbReference>
<keyword evidence="8 10" id="KW-0057">Aromatic amino acid biosynthesis</keyword>
<evidence type="ECO:0000256" key="7">
    <source>
        <dbReference type="ARBA" id="ARBA00022822"/>
    </source>
</evidence>
<evidence type="ECO:0000313" key="13">
    <source>
        <dbReference type="EMBL" id="VFK45036.1"/>
    </source>
</evidence>
<evidence type="ECO:0000256" key="9">
    <source>
        <dbReference type="ARBA" id="ARBA00023235"/>
    </source>
</evidence>
<accession>A0A450YGU6</accession>
<dbReference type="InterPro" id="IPR011060">
    <property type="entry name" value="RibuloseP-bd_barrel"/>
</dbReference>
<dbReference type="EC" id="5.3.1.24" evidence="4 10"/>
<reference evidence="12" key="1">
    <citation type="submission" date="2019-02" db="EMBL/GenBank/DDBJ databases">
        <authorList>
            <person name="Gruber-Vodicka R. H."/>
            <person name="Seah K. B. B."/>
        </authorList>
    </citation>
    <scope>NUCLEOTIDE SEQUENCE</scope>
    <source>
        <strain evidence="13">BECK_S1320</strain>
        <strain evidence="12">BECK_S1321</strain>
    </source>
</reference>
<name>A0A450YGU6_9GAMM</name>
<dbReference type="EMBL" id="CAADFR010000073">
    <property type="protein sequence ID" value="VFK40792.1"/>
    <property type="molecule type" value="Genomic_DNA"/>
</dbReference>
<dbReference type="SUPFAM" id="SSF51366">
    <property type="entry name" value="Ribulose-phoshate binding barrel"/>
    <property type="match status" value="1"/>
</dbReference>
<evidence type="ECO:0000256" key="8">
    <source>
        <dbReference type="ARBA" id="ARBA00023141"/>
    </source>
</evidence>
<dbReference type="Gene3D" id="3.20.20.70">
    <property type="entry name" value="Aldolase class I"/>
    <property type="match status" value="1"/>
</dbReference>
<comment type="catalytic activity">
    <reaction evidence="1 10">
        <text>N-(5-phospho-beta-D-ribosyl)anthranilate = 1-(2-carboxyphenylamino)-1-deoxy-D-ribulose 5-phosphate</text>
        <dbReference type="Rhea" id="RHEA:21540"/>
        <dbReference type="ChEBI" id="CHEBI:18277"/>
        <dbReference type="ChEBI" id="CHEBI:58613"/>
        <dbReference type="EC" id="5.3.1.24"/>
    </reaction>
</comment>
<organism evidence="12">
    <name type="scientific">Candidatus Kentrum sp. SD</name>
    <dbReference type="NCBI Taxonomy" id="2126332"/>
    <lineage>
        <taxon>Bacteria</taxon>
        <taxon>Pseudomonadati</taxon>
        <taxon>Pseudomonadota</taxon>
        <taxon>Gammaproteobacteria</taxon>
        <taxon>Candidatus Kentrum</taxon>
    </lineage>
</organism>
<evidence type="ECO:0000256" key="10">
    <source>
        <dbReference type="HAMAP-Rule" id="MF_00135"/>
    </source>
</evidence>
<proteinExistence type="inferred from homology"/>
<dbReference type="HAMAP" id="MF_00135">
    <property type="entry name" value="PRAI"/>
    <property type="match status" value="1"/>
</dbReference>
<evidence type="ECO:0000256" key="5">
    <source>
        <dbReference type="ARBA" id="ARBA00022272"/>
    </source>
</evidence>
<dbReference type="InterPro" id="IPR001240">
    <property type="entry name" value="PRAI_dom"/>
</dbReference>
<sequence length="272" mass="30326">MVCTEQRLLAGTVGQGRSVNRRIAHHFEITEQLPIFERIFVSFPASFHHTKNTGFHNLRTRVKICGITRQTDALTAAELGVDAIGFVFYPPSPRAITIEKAHAIAALLPPFVTVVALFVNPDDALVKEALRILPIDLLQFHGEETPANCEQYGHPYIKAIRMRQGLEFPRWMEQFSSARALLLDTYRKETQGGTGETFDWTLVPRERTLPFILAGGLDSDNVQEAIRTVKPFAVDVSGGVESAKGIKDPDKMARFMTRVNLPSEASLQTNEP</sequence>
<comment type="pathway">
    <text evidence="2 10">Amino-acid biosynthesis; L-tryptophan biosynthesis; L-tryptophan from chorismate: step 3/5.</text>
</comment>
<dbReference type="Pfam" id="PF00697">
    <property type="entry name" value="PRAI"/>
    <property type="match status" value="1"/>
</dbReference>
<evidence type="ECO:0000256" key="1">
    <source>
        <dbReference type="ARBA" id="ARBA00001164"/>
    </source>
</evidence>
<dbReference type="GO" id="GO:0000162">
    <property type="term" value="P:L-tryptophan biosynthetic process"/>
    <property type="evidence" value="ECO:0007669"/>
    <property type="project" value="UniProtKB-UniRule"/>
</dbReference>
<dbReference type="UniPathway" id="UPA00035">
    <property type="reaction ID" value="UER00042"/>
</dbReference>
<dbReference type="NCBIfam" id="NF002299">
    <property type="entry name" value="PRK01222.1-6"/>
    <property type="match status" value="1"/>
</dbReference>
<protein>
    <recommendedName>
        <fullName evidence="5 10">N-(5'-phosphoribosyl)anthranilate isomerase</fullName>
        <shortName evidence="10">PRAI</shortName>
        <ecNumber evidence="4 10">5.3.1.24</ecNumber>
    </recommendedName>
</protein>
<comment type="similarity">
    <text evidence="3 10">Belongs to the TrpF family.</text>
</comment>
<dbReference type="NCBIfam" id="NF002298">
    <property type="entry name" value="PRK01222.1-4"/>
    <property type="match status" value="1"/>
</dbReference>
<dbReference type="GO" id="GO:0004640">
    <property type="term" value="F:phosphoribosylanthranilate isomerase activity"/>
    <property type="evidence" value="ECO:0007669"/>
    <property type="project" value="UniProtKB-UniRule"/>
</dbReference>
<dbReference type="InterPro" id="IPR013785">
    <property type="entry name" value="Aldolase_TIM"/>
</dbReference>
<evidence type="ECO:0000256" key="4">
    <source>
        <dbReference type="ARBA" id="ARBA00012572"/>
    </source>
</evidence>
<feature type="domain" description="N-(5'phosphoribosyl) anthranilate isomerase (PRAI)" evidence="11">
    <location>
        <begin position="62"/>
        <end position="256"/>
    </location>
</feature>
<evidence type="ECO:0000256" key="3">
    <source>
        <dbReference type="ARBA" id="ARBA00007571"/>
    </source>
</evidence>
<dbReference type="InterPro" id="IPR044643">
    <property type="entry name" value="TrpF_fam"/>
</dbReference>
<dbReference type="PANTHER" id="PTHR42894:SF1">
    <property type="entry name" value="N-(5'-PHOSPHORIBOSYL)ANTHRANILATE ISOMERASE"/>
    <property type="match status" value="1"/>
</dbReference>
<dbReference type="FunFam" id="3.20.20.70:FF:000075">
    <property type="entry name" value="Tryptophan biosynthesis protein TRP1"/>
    <property type="match status" value="1"/>
</dbReference>
<dbReference type="EMBL" id="CAADFU010000047">
    <property type="protein sequence ID" value="VFK45036.1"/>
    <property type="molecule type" value="Genomic_DNA"/>
</dbReference>
<keyword evidence="6 10" id="KW-0028">Amino-acid biosynthesis</keyword>